<name>A0A1E3PU74_LIPST</name>
<dbReference type="EMBL" id="KV454307">
    <property type="protein sequence ID" value="ODQ68966.1"/>
    <property type="molecule type" value="Genomic_DNA"/>
</dbReference>
<organism evidence="1 2">
    <name type="scientific">Lipomyces starkeyi NRRL Y-11557</name>
    <dbReference type="NCBI Taxonomy" id="675824"/>
    <lineage>
        <taxon>Eukaryota</taxon>
        <taxon>Fungi</taxon>
        <taxon>Dikarya</taxon>
        <taxon>Ascomycota</taxon>
        <taxon>Saccharomycotina</taxon>
        <taxon>Lipomycetes</taxon>
        <taxon>Lipomycetales</taxon>
        <taxon>Lipomycetaceae</taxon>
        <taxon>Lipomyces</taxon>
    </lineage>
</organism>
<evidence type="ECO:0000313" key="2">
    <source>
        <dbReference type="Proteomes" id="UP000094385"/>
    </source>
</evidence>
<proteinExistence type="predicted"/>
<dbReference type="Proteomes" id="UP000094385">
    <property type="component" value="Unassembled WGS sequence"/>
</dbReference>
<sequence>MARVATRREDDDPQWVVLSDDDPARDSKLAHHIMRFPAEKEPILDSATSFGGTSRQLPDSLLFHSCWSYILGY</sequence>
<accession>A0A1E3PU74</accession>
<gene>
    <name evidence="1" type="ORF">LIPSTDRAFT_108278</name>
</gene>
<dbReference type="OrthoDB" id="2326446at2759"/>
<dbReference type="AlphaFoldDB" id="A0A1E3PU74"/>
<reference evidence="1 2" key="1">
    <citation type="journal article" date="2016" name="Proc. Natl. Acad. Sci. U.S.A.">
        <title>Comparative genomics of biotechnologically important yeasts.</title>
        <authorList>
            <person name="Riley R."/>
            <person name="Haridas S."/>
            <person name="Wolfe K.H."/>
            <person name="Lopes M.R."/>
            <person name="Hittinger C.T."/>
            <person name="Goeker M."/>
            <person name="Salamov A.A."/>
            <person name="Wisecaver J.H."/>
            <person name="Long T.M."/>
            <person name="Calvey C.H."/>
            <person name="Aerts A.L."/>
            <person name="Barry K.W."/>
            <person name="Choi C."/>
            <person name="Clum A."/>
            <person name="Coughlan A.Y."/>
            <person name="Deshpande S."/>
            <person name="Douglass A.P."/>
            <person name="Hanson S.J."/>
            <person name="Klenk H.-P."/>
            <person name="LaButti K.M."/>
            <person name="Lapidus A."/>
            <person name="Lindquist E.A."/>
            <person name="Lipzen A.M."/>
            <person name="Meier-Kolthoff J.P."/>
            <person name="Ohm R.A."/>
            <person name="Otillar R.P."/>
            <person name="Pangilinan J.L."/>
            <person name="Peng Y."/>
            <person name="Rokas A."/>
            <person name="Rosa C.A."/>
            <person name="Scheuner C."/>
            <person name="Sibirny A.A."/>
            <person name="Slot J.C."/>
            <person name="Stielow J.B."/>
            <person name="Sun H."/>
            <person name="Kurtzman C.P."/>
            <person name="Blackwell M."/>
            <person name="Grigoriev I.V."/>
            <person name="Jeffries T.W."/>
        </authorList>
    </citation>
    <scope>NUCLEOTIDE SEQUENCE [LARGE SCALE GENOMIC DNA]</scope>
    <source>
        <strain evidence="1 2">NRRL Y-11557</strain>
    </source>
</reference>
<keyword evidence="2" id="KW-1185">Reference proteome</keyword>
<evidence type="ECO:0000313" key="1">
    <source>
        <dbReference type="EMBL" id="ODQ68966.1"/>
    </source>
</evidence>
<protein>
    <submittedName>
        <fullName evidence="1">Uncharacterized protein</fullName>
    </submittedName>
</protein>